<reference evidence="1" key="1">
    <citation type="submission" date="2025-08" db="UniProtKB">
        <authorList>
            <consortium name="Ensembl"/>
        </authorList>
    </citation>
    <scope>IDENTIFICATION</scope>
</reference>
<keyword evidence="2" id="KW-1185">Reference proteome</keyword>
<sequence length="148" mass="16526">MKLKTGFPQQDEKESTWCPWEKLSWPCNSLPAVPQAVPGVFKSLLPQPSSFHLCLVEGRFVSVIFKLETLQMPTFADQLAAGMVPVGRHRSHGDAQPPVAQLWMERSIPCFPLLPILSTAGHRASHLQRAQHQHPLPGAANWAKYTQK</sequence>
<proteinExistence type="predicted"/>
<dbReference type="Proteomes" id="UP000694410">
    <property type="component" value="Unplaced"/>
</dbReference>
<dbReference type="AlphaFoldDB" id="A0A8C0VHF4"/>
<evidence type="ECO:0000313" key="2">
    <source>
        <dbReference type="Proteomes" id="UP000694410"/>
    </source>
</evidence>
<evidence type="ECO:0000313" key="1">
    <source>
        <dbReference type="Ensembl" id="ENSCCEP00000021710.1"/>
    </source>
</evidence>
<accession>A0A8C0VHF4</accession>
<name>A0A8C0VHF4_CYACU</name>
<reference evidence="1" key="2">
    <citation type="submission" date="2025-09" db="UniProtKB">
        <authorList>
            <consortium name="Ensembl"/>
        </authorList>
    </citation>
    <scope>IDENTIFICATION</scope>
</reference>
<dbReference type="Ensembl" id="ENSCCET00000033004.1">
    <property type="protein sequence ID" value="ENSCCEP00000021710.1"/>
    <property type="gene ID" value="ENSCCEG00000019660.1"/>
</dbReference>
<organism evidence="1 2">
    <name type="scientific">Cyanistes caeruleus</name>
    <name type="common">Eurasian blue tit</name>
    <name type="synonym">Parus caeruleus</name>
    <dbReference type="NCBI Taxonomy" id="156563"/>
    <lineage>
        <taxon>Eukaryota</taxon>
        <taxon>Metazoa</taxon>
        <taxon>Chordata</taxon>
        <taxon>Craniata</taxon>
        <taxon>Vertebrata</taxon>
        <taxon>Euteleostomi</taxon>
        <taxon>Archelosauria</taxon>
        <taxon>Archosauria</taxon>
        <taxon>Dinosauria</taxon>
        <taxon>Saurischia</taxon>
        <taxon>Theropoda</taxon>
        <taxon>Coelurosauria</taxon>
        <taxon>Aves</taxon>
        <taxon>Neognathae</taxon>
        <taxon>Neoaves</taxon>
        <taxon>Telluraves</taxon>
        <taxon>Australaves</taxon>
        <taxon>Passeriformes</taxon>
        <taxon>Paridae</taxon>
        <taxon>Cyanistes</taxon>
    </lineage>
</organism>
<protein>
    <submittedName>
        <fullName evidence="1">Uncharacterized protein</fullName>
    </submittedName>
</protein>